<proteinExistence type="predicted"/>
<name>A0A0R1WE29_9LACO</name>
<dbReference type="AlphaFoldDB" id="A0A0R1WE29"/>
<accession>A0A0R1WE29</accession>
<sequence>MASSSSQVNKLPSYFSPAPVIRRWVIFCNYYLTNFADSSMIMTIQLENAMKKMSNVDE</sequence>
<dbReference type="EMBL" id="AZGE01000008">
    <property type="protein sequence ID" value="KRM15765.1"/>
    <property type="molecule type" value="Genomic_DNA"/>
</dbReference>
<gene>
    <name evidence="1" type="ORF">FC49_GL001873</name>
</gene>
<comment type="caution">
    <text evidence="1">The sequence shown here is derived from an EMBL/GenBank/DDBJ whole genome shotgun (WGS) entry which is preliminary data.</text>
</comment>
<protein>
    <submittedName>
        <fullName evidence="1">Uncharacterized protein</fullName>
    </submittedName>
</protein>
<organism evidence="1 2">
    <name type="scientific">Limosilactobacillus oris DSM 4864</name>
    <dbReference type="NCBI Taxonomy" id="1423779"/>
    <lineage>
        <taxon>Bacteria</taxon>
        <taxon>Bacillati</taxon>
        <taxon>Bacillota</taxon>
        <taxon>Bacilli</taxon>
        <taxon>Lactobacillales</taxon>
        <taxon>Lactobacillaceae</taxon>
        <taxon>Limosilactobacillus</taxon>
    </lineage>
</organism>
<dbReference type="Proteomes" id="UP000050973">
    <property type="component" value="Unassembled WGS sequence"/>
</dbReference>
<evidence type="ECO:0000313" key="1">
    <source>
        <dbReference type="EMBL" id="KRM15765.1"/>
    </source>
</evidence>
<evidence type="ECO:0000313" key="2">
    <source>
        <dbReference type="Proteomes" id="UP000050973"/>
    </source>
</evidence>
<reference evidence="1 2" key="1">
    <citation type="journal article" date="2015" name="Genome Announc.">
        <title>Expanding the biotechnology potential of lactobacilli through comparative genomics of 213 strains and associated genera.</title>
        <authorList>
            <person name="Sun Z."/>
            <person name="Harris H.M."/>
            <person name="McCann A."/>
            <person name="Guo C."/>
            <person name="Argimon S."/>
            <person name="Zhang W."/>
            <person name="Yang X."/>
            <person name="Jeffery I.B."/>
            <person name="Cooney J.C."/>
            <person name="Kagawa T.F."/>
            <person name="Liu W."/>
            <person name="Song Y."/>
            <person name="Salvetti E."/>
            <person name="Wrobel A."/>
            <person name="Rasinkangas P."/>
            <person name="Parkhill J."/>
            <person name="Rea M.C."/>
            <person name="O'Sullivan O."/>
            <person name="Ritari J."/>
            <person name="Douillard F.P."/>
            <person name="Paul Ross R."/>
            <person name="Yang R."/>
            <person name="Briner A.E."/>
            <person name="Felis G.E."/>
            <person name="de Vos W.M."/>
            <person name="Barrangou R."/>
            <person name="Klaenhammer T.R."/>
            <person name="Caufield P.W."/>
            <person name="Cui Y."/>
            <person name="Zhang H."/>
            <person name="O'Toole P.W."/>
        </authorList>
    </citation>
    <scope>NUCLEOTIDE SEQUENCE [LARGE SCALE GENOMIC DNA]</scope>
    <source>
        <strain evidence="1 2">DSM 4864</strain>
    </source>
</reference>